<reference evidence="2 3" key="1">
    <citation type="submission" date="2019-10" db="EMBL/GenBank/DDBJ databases">
        <title>Genome Sequences from Six Type Strain Members of the Archaeal Family Sulfolobaceae: Acidianus ambivalens, Acidianus infernus, Metallosphaera prunae, Stygiolobus azoricus, Sulfolobus metallicus, and Sulfurisphaera ohwakuensis.</title>
        <authorList>
            <person name="Counts J.A."/>
            <person name="Kelly R.M."/>
        </authorList>
    </citation>
    <scope>NUCLEOTIDE SEQUENCE [LARGE SCALE GENOMIC DNA]</scope>
    <source>
        <strain evidence="2 3">TA-1</strain>
    </source>
</reference>
<dbReference type="EMBL" id="JACHFY010000023">
    <property type="protein sequence ID" value="MBB5254771.1"/>
    <property type="molecule type" value="Genomic_DNA"/>
</dbReference>
<sequence>MVCPYYKNNYCTSPLLPSPDDSVTAKIRCYENFKSCKFYVELGLKNEIKINFFSAVNLLNESIHSDCEYFDVKKVNQGYITYCKAINRVLTLSQAKNCVNYWQSCPFRQ</sequence>
<gene>
    <name evidence="2" type="ORF">D1869_03645</name>
    <name evidence="1" type="ORF">HNQ62_002545</name>
</gene>
<reference evidence="1 4" key="2">
    <citation type="submission" date="2020-08" db="EMBL/GenBank/DDBJ databases">
        <title>Genomic Encyclopedia of Type Strains, Phase IV (KMG-IV): sequencing the most valuable type-strain genomes for metagenomic binning, comparative biology and taxonomic classification.</title>
        <authorList>
            <person name="Goeker M."/>
        </authorList>
    </citation>
    <scope>NUCLEOTIDE SEQUENCE [LARGE SCALE GENOMIC DNA]</scope>
    <source>
        <strain evidence="1 4">DSM 12421</strain>
    </source>
</reference>
<evidence type="ECO:0000313" key="2">
    <source>
        <dbReference type="EMBL" id="QGR16394.1"/>
    </source>
</evidence>
<protein>
    <submittedName>
        <fullName evidence="2">Uncharacterized protein</fullName>
    </submittedName>
</protein>
<proteinExistence type="predicted"/>
<name>A0A650CF15_SULOH</name>
<evidence type="ECO:0000313" key="1">
    <source>
        <dbReference type="EMBL" id="MBB5254771.1"/>
    </source>
</evidence>
<dbReference type="RefSeq" id="WP_156013953.1">
    <property type="nucleotide sequence ID" value="NZ_AP031374.1"/>
</dbReference>
<evidence type="ECO:0000313" key="4">
    <source>
        <dbReference type="Proteomes" id="UP000582213"/>
    </source>
</evidence>
<dbReference type="GeneID" id="95643108"/>
<accession>A0A650CF15</accession>
<dbReference type="OrthoDB" id="45678at2157"/>
<evidence type="ECO:0000313" key="3">
    <source>
        <dbReference type="Proteomes" id="UP000427373"/>
    </source>
</evidence>
<dbReference type="EMBL" id="CP045484">
    <property type="protein sequence ID" value="QGR16394.1"/>
    <property type="molecule type" value="Genomic_DNA"/>
</dbReference>
<dbReference type="Proteomes" id="UP000427373">
    <property type="component" value="Chromosome"/>
</dbReference>
<dbReference type="Proteomes" id="UP000582213">
    <property type="component" value="Unassembled WGS sequence"/>
</dbReference>
<keyword evidence="3" id="KW-1185">Reference proteome</keyword>
<organism evidence="2 3">
    <name type="scientific">Sulfurisphaera ohwakuensis</name>
    <dbReference type="NCBI Taxonomy" id="69656"/>
    <lineage>
        <taxon>Archaea</taxon>
        <taxon>Thermoproteota</taxon>
        <taxon>Thermoprotei</taxon>
        <taxon>Sulfolobales</taxon>
        <taxon>Sulfolobaceae</taxon>
        <taxon>Sulfurisphaera</taxon>
    </lineage>
</organism>
<dbReference type="KEGG" id="soh:D1869_03645"/>
<dbReference type="AlphaFoldDB" id="A0A650CF15"/>